<evidence type="ECO:0000313" key="2">
    <source>
        <dbReference type="Proteomes" id="UP001617213"/>
    </source>
</evidence>
<proteinExistence type="predicted"/>
<reference evidence="1 2" key="1">
    <citation type="submission" date="2024-10" db="EMBL/GenBank/DDBJ databases">
        <title>The Natural Products Discovery Center: Release of the First 8490 Sequenced Strains for Exploring Actinobacteria Biosynthetic Diversity.</title>
        <authorList>
            <person name="Kalkreuter E."/>
            <person name="Kautsar S.A."/>
            <person name="Yang D."/>
            <person name="Bader C.D."/>
            <person name="Teijaro C.N."/>
            <person name="Fluegel L."/>
            <person name="Davis C.M."/>
            <person name="Simpson J.R."/>
            <person name="Lauterbach L."/>
            <person name="Steele A.D."/>
            <person name="Gui C."/>
            <person name="Meng S."/>
            <person name="Li G."/>
            <person name="Viehrig K."/>
            <person name="Ye F."/>
            <person name="Su P."/>
            <person name="Kiefer A.F."/>
            <person name="Nichols A."/>
            <person name="Cepeda A.J."/>
            <person name="Yan W."/>
            <person name="Fan B."/>
            <person name="Jiang Y."/>
            <person name="Adhikari A."/>
            <person name="Zheng C.-J."/>
            <person name="Schuster L."/>
            <person name="Cowan T.M."/>
            <person name="Smanski M.J."/>
            <person name="Chevrette M.G."/>
            <person name="De Carvalho L.P.S."/>
            <person name="Shen B."/>
        </authorList>
    </citation>
    <scope>NUCLEOTIDE SEQUENCE [LARGE SCALE GENOMIC DNA]</scope>
    <source>
        <strain evidence="1 2">NPDC087581</strain>
    </source>
</reference>
<evidence type="ECO:0000313" key="1">
    <source>
        <dbReference type="EMBL" id="MFJ2680685.1"/>
    </source>
</evidence>
<dbReference type="PROSITE" id="PS51257">
    <property type="entry name" value="PROKAR_LIPOPROTEIN"/>
    <property type="match status" value="1"/>
</dbReference>
<accession>A0ABW8E642</accession>
<protein>
    <submittedName>
        <fullName evidence="1">Transcriptional regulator</fullName>
    </submittedName>
</protein>
<gene>
    <name evidence="1" type="ORF">ACIOWJ_21665</name>
</gene>
<keyword evidence="2" id="KW-1185">Reference proteome</keyword>
<comment type="caution">
    <text evidence="1">The sequence shown here is derived from an EMBL/GenBank/DDBJ whole genome shotgun (WGS) entry which is preliminary data.</text>
</comment>
<dbReference type="EMBL" id="JBIUWZ010000038">
    <property type="protein sequence ID" value="MFJ2680685.1"/>
    <property type="molecule type" value="Genomic_DNA"/>
</dbReference>
<organism evidence="1 2">
    <name type="scientific">Pseudomonas sivasensis</name>
    <dbReference type="NCBI Taxonomy" id="1880678"/>
    <lineage>
        <taxon>Bacteria</taxon>
        <taxon>Pseudomonadati</taxon>
        <taxon>Pseudomonadota</taxon>
        <taxon>Gammaproteobacteria</taxon>
        <taxon>Pseudomonadales</taxon>
        <taxon>Pseudomonadaceae</taxon>
        <taxon>Pseudomonas</taxon>
    </lineage>
</organism>
<sequence length="116" mass="12608">MPDTQRQVFLDNLVSGAAAHLALAPGITACALHAGKRSGLALQVAREALQAGQLQRMLERRFEQAVVFDGCFIYLDAQHTLVIWHALSAPRNALDRILSRMLSLANLEALDSSSGR</sequence>
<dbReference type="RefSeq" id="WP_181639237.1">
    <property type="nucleotide sequence ID" value="NZ_JAAOWU010000001.1"/>
</dbReference>
<dbReference type="Proteomes" id="UP001617213">
    <property type="component" value="Unassembled WGS sequence"/>
</dbReference>
<name>A0ABW8E642_9PSED</name>